<name>A0A1A9WIS7_9MUSC</name>
<dbReference type="GO" id="GO:0030527">
    <property type="term" value="F:structural constituent of chromatin"/>
    <property type="evidence" value="ECO:0007669"/>
    <property type="project" value="InterPro"/>
</dbReference>
<reference evidence="5" key="1">
    <citation type="submission" date="2014-03" db="EMBL/GenBank/DDBJ databases">
        <authorList>
            <person name="Aksoy S."/>
            <person name="Warren W."/>
            <person name="Wilson R.K."/>
        </authorList>
    </citation>
    <scope>NUCLEOTIDE SEQUENCE [LARGE SCALE GENOMIC DNA]</scope>
    <source>
        <strain evidence="5">IAEA</strain>
    </source>
</reference>
<dbReference type="SMART" id="SM00428">
    <property type="entry name" value="H3"/>
    <property type="match status" value="1"/>
</dbReference>
<feature type="compositionally biased region" description="Polar residues" evidence="2">
    <location>
        <begin position="44"/>
        <end position="55"/>
    </location>
</feature>
<dbReference type="PANTHER" id="PTHR45810">
    <property type="entry name" value="HISTONE H3.2"/>
    <property type="match status" value="1"/>
</dbReference>
<reference evidence="4" key="2">
    <citation type="submission" date="2020-05" db="UniProtKB">
        <authorList>
            <consortium name="EnsemblMetazoa"/>
        </authorList>
    </citation>
    <scope>IDENTIFICATION</scope>
    <source>
        <strain evidence="4">IAEA</strain>
    </source>
</reference>
<dbReference type="InterPro" id="IPR000164">
    <property type="entry name" value="Histone_H3/CENP-A"/>
</dbReference>
<dbReference type="GO" id="GO:0000786">
    <property type="term" value="C:nucleosome"/>
    <property type="evidence" value="ECO:0007669"/>
    <property type="project" value="InterPro"/>
</dbReference>
<feature type="region of interest" description="Disordered" evidence="2">
    <location>
        <begin position="1"/>
        <end position="69"/>
    </location>
</feature>
<organism evidence="4 5">
    <name type="scientific">Glossina brevipalpis</name>
    <dbReference type="NCBI Taxonomy" id="37001"/>
    <lineage>
        <taxon>Eukaryota</taxon>
        <taxon>Metazoa</taxon>
        <taxon>Ecdysozoa</taxon>
        <taxon>Arthropoda</taxon>
        <taxon>Hexapoda</taxon>
        <taxon>Insecta</taxon>
        <taxon>Pterygota</taxon>
        <taxon>Neoptera</taxon>
        <taxon>Endopterygota</taxon>
        <taxon>Diptera</taxon>
        <taxon>Brachycera</taxon>
        <taxon>Muscomorpha</taxon>
        <taxon>Hippoboscoidea</taxon>
        <taxon>Glossinidae</taxon>
        <taxon>Glossina</taxon>
    </lineage>
</organism>
<dbReference type="InterPro" id="IPR007125">
    <property type="entry name" value="H2A/H2B/H3"/>
</dbReference>
<feature type="domain" description="Core Histone H2A/H2B/H3" evidence="3">
    <location>
        <begin position="72"/>
        <end position="151"/>
    </location>
</feature>
<dbReference type="Gene3D" id="1.10.20.10">
    <property type="entry name" value="Histone, subunit A"/>
    <property type="match status" value="1"/>
</dbReference>
<dbReference type="AlphaFoldDB" id="A0A1A9WIS7"/>
<proteinExistence type="inferred from homology"/>
<evidence type="ECO:0000259" key="3">
    <source>
        <dbReference type="Pfam" id="PF00125"/>
    </source>
</evidence>
<protein>
    <recommendedName>
        <fullName evidence="3">Core Histone H2A/H2B/H3 domain-containing protein</fullName>
    </recommendedName>
</protein>
<dbReference type="InterPro" id="IPR009072">
    <property type="entry name" value="Histone-fold"/>
</dbReference>
<dbReference type="STRING" id="37001.A0A1A9WIS7"/>
<keyword evidence="5" id="KW-1185">Reference proteome</keyword>
<accession>A0A1A9WIS7</accession>
<evidence type="ECO:0000313" key="4">
    <source>
        <dbReference type="EnsemblMetazoa" id="GBRI021304-PA"/>
    </source>
</evidence>
<dbReference type="Proteomes" id="UP000091820">
    <property type="component" value="Unassembled WGS sequence"/>
</dbReference>
<dbReference type="EnsemblMetazoa" id="GBRI021304-RA">
    <property type="protein sequence ID" value="GBRI021304-PA"/>
    <property type="gene ID" value="GBRI021304"/>
</dbReference>
<evidence type="ECO:0000256" key="1">
    <source>
        <dbReference type="ARBA" id="ARBA00010343"/>
    </source>
</evidence>
<dbReference type="PROSITE" id="PS00959">
    <property type="entry name" value="HISTONE_H3_2"/>
    <property type="match status" value="1"/>
</dbReference>
<dbReference type="SUPFAM" id="SSF47113">
    <property type="entry name" value="Histone-fold"/>
    <property type="match status" value="1"/>
</dbReference>
<dbReference type="GO" id="GO:0003677">
    <property type="term" value="F:DNA binding"/>
    <property type="evidence" value="ECO:0007669"/>
    <property type="project" value="InterPro"/>
</dbReference>
<sequence>MPRTRKQLEMSENYGSLGDSSISSNDEQHQPSTSTRARGFQVATKKSQPQSQKTGSSRRKKTNPRRRDLKFLREVKRLQMSTDFMIPRLPFSRLVREIIILQSYTVTRITATAFEALQTASEVYLQQRMQDAYMLTLHRKCVTLDLRDMRLLELFRKNTS</sequence>
<dbReference type="PANTHER" id="PTHR45810:SF1">
    <property type="entry name" value="HISTONE H3-LIKE CENTROMERIC PROTEIN A"/>
    <property type="match status" value="1"/>
</dbReference>
<comment type="similarity">
    <text evidence="1">Belongs to the histone H3 family.</text>
</comment>
<dbReference type="VEuPathDB" id="VectorBase:GBRI021304"/>
<feature type="compositionally biased region" description="Polar residues" evidence="2">
    <location>
        <begin position="18"/>
        <end position="36"/>
    </location>
</feature>
<dbReference type="GO" id="GO:0046982">
    <property type="term" value="F:protein heterodimerization activity"/>
    <property type="evidence" value="ECO:0007669"/>
    <property type="project" value="InterPro"/>
</dbReference>
<dbReference type="PRINTS" id="PR00622">
    <property type="entry name" value="HISTONEH3"/>
</dbReference>
<dbReference type="Pfam" id="PF00125">
    <property type="entry name" value="Histone"/>
    <property type="match status" value="1"/>
</dbReference>
<evidence type="ECO:0000313" key="5">
    <source>
        <dbReference type="Proteomes" id="UP000091820"/>
    </source>
</evidence>
<evidence type="ECO:0000256" key="2">
    <source>
        <dbReference type="SAM" id="MobiDB-lite"/>
    </source>
</evidence>